<protein>
    <recommendedName>
        <fullName evidence="3">GTA TIM-barrel-like domain-containing protein</fullName>
    </recommendedName>
</protein>
<gene>
    <name evidence="1" type="ORF">FCH28_01860</name>
</gene>
<dbReference type="AlphaFoldDB" id="A0A4U0NYT3"/>
<keyword evidence="2" id="KW-1185">Reference proteome</keyword>
<dbReference type="EMBL" id="SUMB01000001">
    <property type="protein sequence ID" value="TJZ59372.1"/>
    <property type="molecule type" value="Genomic_DNA"/>
</dbReference>
<evidence type="ECO:0008006" key="3">
    <source>
        <dbReference type="Google" id="ProtNLM"/>
    </source>
</evidence>
<dbReference type="Gene3D" id="3.20.20.80">
    <property type="entry name" value="Glycosidases"/>
    <property type="match status" value="1"/>
</dbReference>
<accession>A0A4U0NYT3</accession>
<evidence type="ECO:0000313" key="2">
    <source>
        <dbReference type="Proteomes" id="UP000308697"/>
    </source>
</evidence>
<name>A0A4U0NYT3_9ACTN</name>
<dbReference type="InterPro" id="IPR017853">
    <property type="entry name" value="GH"/>
</dbReference>
<dbReference type="CDD" id="cd19608">
    <property type="entry name" value="GH113_mannanase-like"/>
    <property type="match status" value="1"/>
</dbReference>
<dbReference type="InterPro" id="IPR055151">
    <property type="entry name" value="GH113"/>
</dbReference>
<dbReference type="SUPFAM" id="SSF51445">
    <property type="entry name" value="(Trans)glycosidases"/>
    <property type="match status" value="1"/>
</dbReference>
<sequence>MGDLFGRRSPQPPTAPVQRGFALPTYEAGGYDDPHASEHLRQIALTGANWIQLNPTWYQPNPATQVIRPTSMTAADTGVTRMTSLAHLQGLKVLLKPHVDLDDESDRATIRPPDPEGWFAAYTDFITHYARIAAYGADAFAIGTELAGTAGDRHHWLAVAARVREVYRGPLLYAANYDEYEGVAFWDAVDLIGIDAYWPLSDRPNSDVRQLVRAWHPIRERLARFADRVRKPIVFTEAGYTSVHGGVTAPYSWTVSPVPDAAEQAAGYEALLRAFTGRPWWAGVHWWVWEQLPTLGSRARALDYSAHGKEAERVVARWWDTHREAPPT</sequence>
<evidence type="ECO:0000313" key="1">
    <source>
        <dbReference type="EMBL" id="TJZ59372.1"/>
    </source>
</evidence>
<organism evidence="1 2">
    <name type="scientific">Streptomyces piniterrae</name>
    <dbReference type="NCBI Taxonomy" id="2571125"/>
    <lineage>
        <taxon>Bacteria</taxon>
        <taxon>Bacillati</taxon>
        <taxon>Actinomycetota</taxon>
        <taxon>Actinomycetes</taxon>
        <taxon>Kitasatosporales</taxon>
        <taxon>Streptomycetaceae</taxon>
        <taxon>Streptomyces</taxon>
    </lineage>
</organism>
<dbReference type="Proteomes" id="UP000308697">
    <property type="component" value="Unassembled WGS sequence"/>
</dbReference>
<reference evidence="1 2" key="1">
    <citation type="submission" date="2019-04" db="EMBL/GenBank/DDBJ databases">
        <title>Streptomyces piniterrae sp. nov., a heliquinomycin-producing actinomycete isolated from rhizosphere soil of Pinus yunnanensis.</title>
        <authorList>
            <person name="Zhuang X."/>
            <person name="Zhao J."/>
        </authorList>
    </citation>
    <scope>NUCLEOTIDE SEQUENCE [LARGE SCALE GENOMIC DNA]</scope>
    <source>
        <strain evidence="2">jys28</strain>
    </source>
</reference>
<dbReference type="OrthoDB" id="9773531at2"/>
<proteinExistence type="predicted"/>
<dbReference type="Pfam" id="PF22612">
    <property type="entry name" value="GH113"/>
    <property type="match status" value="1"/>
</dbReference>
<comment type="caution">
    <text evidence="1">The sequence shown here is derived from an EMBL/GenBank/DDBJ whole genome shotgun (WGS) entry which is preliminary data.</text>
</comment>